<evidence type="ECO:0000256" key="3">
    <source>
        <dbReference type="ARBA" id="ARBA00022568"/>
    </source>
</evidence>
<dbReference type="InterPro" id="IPR013680">
    <property type="entry name" value="VDCC_a2/dsu"/>
</dbReference>
<dbReference type="GO" id="GO:0005245">
    <property type="term" value="F:voltage-gated calcium channel activity"/>
    <property type="evidence" value="ECO:0007669"/>
    <property type="project" value="TreeGrafter"/>
</dbReference>
<dbReference type="InterPro" id="IPR051173">
    <property type="entry name" value="Ca_channel_alpha-2/delta"/>
</dbReference>
<name>A0A835GQ42_SPOEX</name>
<organism evidence="19 20">
    <name type="scientific">Spodoptera exigua</name>
    <name type="common">Beet armyworm</name>
    <name type="synonym">Noctua fulgens</name>
    <dbReference type="NCBI Taxonomy" id="7107"/>
    <lineage>
        <taxon>Eukaryota</taxon>
        <taxon>Metazoa</taxon>
        <taxon>Ecdysozoa</taxon>
        <taxon>Arthropoda</taxon>
        <taxon>Hexapoda</taxon>
        <taxon>Insecta</taxon>
        <taxon>Pterygota</taxon>
        <taxon>Neoptera</taxon>
        <taxon>Endopterygota</taxon>
        <taxon>Lepidoptera</taxon>
        <taxon>Glossata</taxon>
        <taxon>Ditrysia</taxon>
        <taxon>Noctuoidea</taxon>
        <taxon>Noctuidae</taxon>
        <taxon>Amphipyrinae</taxon>
        <taxon>Spodoptera</taxon>
    </lineage>
</organism>
<dbReference type="InterPro" id="IPR013608">
    <property type="entry name" value="VWA_N"/>
</dbReference>
<feature type="signal peptide" evidence="17">
    <location>
        <begin position="1"/>
        <end position="24"/>
    </location>
</feature>
<gene>
    <name evidence="19" type="ORF">HW555_002596</name>
</gene>
<evidence type="ECO:0000256" key="16">
    <source>
        <dbReference type="SAM" id="MobiDB-lite"/>
    </source>
</evidence>
<evidence type="ECO:0000256" key="6">
    <source>
        <dbReference type="ARBA" id="ARBA00022723"/>
    </source>
</evidence>
<dbReference type="Proteomes" id="UP000648187">
    <property type="component" value="Unassembled WGS sequence"/>
</dbReference>
<evidence type="ECO:0000256" key="4">
    <source>
        <dbReference type="ARBA" id="ARBA00022673"/>
    </source>
</evidence>
<comment type="caution">
    <text evidence="19">The sequence shown here is derived from an EMBL/GenBank/DDBJ whole genome shotgun (WGS) entry which is preliminary data.</text>
</comment>
<keyword evidence="12" id="KW-0472">Membrane</keyword>
<dbReference type="EMBL" id="JACKWZ010000024">
    <property type="protein sequence ID" value="KAF9421381.1"/>
    <property type="molecule type" value="Genomic_DNA"/>
</dbReference>
<feature type="domain" description="VWFA" evidence="18">
    <location>
        <begin position="1566"/>
        <end position="1753"/>
    </location>
</feature>
<dbReference type="PANTHER" id="PTHR10166:SF63">
    <property type="entry name" value="STRAIGHTJACKET, ISOFORM C"/>
    <property type="match status" value="1"/>
</dbReference>
<evidence type="ECO:0000256" key="5">
    <source>
        <dbReference type="ARBA" id="ARBA00022692"/>
    </source>
</evidence>
<dbReference type="InterPro" id="IPR002035">
    <property type="entry name" value="VWF_A"/>
</dbReference>
<evidence type="ECO:0000256" key="1">
    <source>
        <dbReference type="ARBA" id="ARBA00004479"/>
    </source>
</evidence>
<dbReference type="GO" id="GO:0005891">
    <property type="term" value="C:voltage-gated calcium channel complex"/>
    <property type="evidence" value="ECO:0007669"/>
    <property type="project" value="TreeGrafter"/>
</dbReference>
<dbReference type="FunFam" id="3.30.450.20:FF:000057">
    <property type="entry name" value="Voltage-dependent calcium channel subunit alpha-2/delta-4"/>
    <property type="match status" value="1"/>
</dbReference>
<dbReference type="SMART" id="SM00327">
    <property type="entry name" value="VWA"/>
    <property type="match status" value="2"/>
</dbReference>
<evidence type="ECO:0000256" key="13">
    <source>
        <dbReference type="ARBA" id="ARBA00023157"/>
    </source>
</evidence>
<reference evidence="19" key="1">
    <citation type="submission" date="2020-08" db="EMBL/GenBank/DDBJ databases">
        <title>Spodoptera exigua strain:BAW_Kor-Di-RS1 Genome sequencing and assembly.</title>
        <authorList>
            <person name="Kim J."/>
            <person name="Nam H.Y."/>
            <person name="Kwon M."/>
            <person name="Choi J.H."/>
            <person name="Cho S.R."/>
            <person name="Kim G.-H."/>
        </authorList>
    </citation>
    <scope>NUCLEOTIDE SEQUENCE</scope>
    <source>
        <strain evidence="19">BAW_Kor-Di-RS1</strain>
        <tissue evidence="19">Whole-body</tissue>
    </source>
</reference>
<feature type="domain" description="VWFA" evidence="18">
    <location>
        <begin position="258"/>
        <end position="456"/>
    </location>
</feature>
<feature type="chain" id="PRO_5032585561" description="VWFA domain-containing protein" evidence="17">
    <location>
        <begin position="25"/>
        <end position="2545"/>
    </location>
</feature>
<evidence type="ECO:0000313" key="20">
    <source>
        <dbReference type="Proteomes" id="UP000648187"/>
    </source>
</evidence>
<keyword evidence="11" id="KW-0406">Ion transport</keyword>
<keyword evidence="2" id="KW-0813">Transport</keyword>
<evidence type="ECO:0000259" key="18">
    <source>
        <dbReference type="PROSITE" id="PS50234"/>
    </source>
</evidence>
<keyword evidence="8" id="KW-0106">Calcium</keyword>
<keyword evidence="20" id="KW-1185">Reference proteome</keyword>
<evidence type="ECO:0000256" key="12">
    <source>
        <dbReference type="ARBA" id="ARBA00023136"/>
    </source>
</evidence>
<evidence type="ECO:0000313" key="19">
    <source>
        <dbReference type="EMBL" id="KAF9421381.1"/>
    </source>
</evidence>
<dbReference type="Pfam" id="PF13768">
    <property type="entry name" value="VWA_3"/>
    <property type="match status" value="1"/>
</dbReference>
<keyword evidence="13" id="KW-1015">Disulfide bond</keyword>
<keyword evidence="5" id="KW-0812">Transmembrane</keyword>
<keyword evidence="15" id="KW-0407">Ion channel</keyword>
<accession>A0A835GQ42</accession>
<keyword evidence="7 17" id="KW-0732">Signal</keyword>
<dbReference type="Pfam" id="PF08399">
    <property type="entry name" value="VWA_N"/>
    <property type="match status" value="2"/>
</dbReference>
<evidence type="ECO:0000256" key="14">
    <source>
        <dbReference type="ARBA" id="ARBA00023180"/>
    </source>
</evidence>
<protein>
    <recommendedName>
        <fullName evidence="18">VWFA domain-containing protein</fullName>
    </recommendedName>
</protein>
<dbReference type="Gene3D" id="3.40.50.410">
    <property type="entry name" value="von Willebrand factor, type A domain"/>
    <property type="match status" value="2"/>
</dbReference>
<feature type="compositionally biased region" description="Basic and acidic residues" evidence="16">
    <location>
        <begin position="2064"/>
        <end position="2090"/>
    </location>
</feature>
<keyword evidence="4" id="KW-0107">Calcium channel</keyword>
<evidence type="ECO:0000256" key="8">
    <source>
        <dbReference type="ARBA" id="ARBA00022837"/>
    </source>
</evidence>
<feature type="region of interest" description="Disordered" evidence="16">
    <location>
        <begin position="2060"/>
        <end position="2095"/>
    </location>
</feature>
<evidence type="ECO:0000256" key="11">
    <source>
        <dbReference type="ARBA" id="ARBA00023065"/>
    </source>
</evidence>
<dbReference type="Gene3D" id="3.30.450.20">
    <property type="entry name" value="PAS domain"/>
    <property type="match status" value="2"/>
</dbReference>
<dbReference type="PANTHER" id="PTHR10166">
    <property type="entry name" value="VOLTAGE-DEPENDENT CALCIUM CHANNEL SUBUNIT ALPHA-2/DELTA-RELATED"/>
    <property type="match status" value="1"/>
</dbReference>
<keyword evidence="14" id="KW-0325">Glycoprotein</keyword>
<dbReference type="SUPFAM" id="SSF53300">
    <property type="entry name" value="vWA-like"/>
    <property type="match status" value="2"/>
</dbReference>
<evidence type="ECO:0000256" key="9">
    <source>
        <dbReference type="ARBA" id="ARBA00022882"/>
    </source>
</evidence>
<evidence type="ECO:0000256" key="17">
    <source>
        <dbReference type="SAM" id="SignalP"/>
    </source>
</evidence>
<evidence type="ECO:0000256" key="15">
    <source>
        <dbReference type="ARBA" id="ARBA00023303"/>
    </source>
</evidence>
<keyword evidence="3" id="KW-0109">Calcium transport</keyword>
<dbReference type="PROSITE" id="PS50234">
    <property type="entry name" value="VWFA"/>
    <property type="match status" value="2"/>
</dbReference>
<feature type="region of interest" description="Disordered" evidence="16">
    <location>
        <begin position="1058"/>
        <end position="1078"/>
    </location>
</feature>
<evidence type="ECO:0000256" key="10">
    <source>
        <dbReference type="ARBA" id="ARBA00022989"/>
    </source>
</evidence>
<dbReference type="Pfam" id="PF13519">
    <property type="entry name" value="VWA_2"/>
    <property type="match status" value="1"/>
</dbReference>
<dbReference type="CDD" id="cd12912">
    <property type="entry name" value="PDC2_MCP_like"/>
    <property type="match status" value="1"/>
</dbReference>
<dbReference type="Pfam" id="PF08473">
    <property type="entry name" value="VGCC_alpha2"/>
    <property type="match status" value="3"/>
</dbReference>
<dbReference type="GO" id="GO:0046872">
    <property type="term" value="F:metal ion binding"/>
    <property type="evidence" value="ECO:0007669"/>
    <property type="project" value="UniProtKB-KW"/>
</dbReference>
<proteinExistence type="predicted"/>
<dbReference type="FunFam" id="3.40.50.410:FF:000007">
    <property type="entry name" value="Calcium voltage-gated channel auxiliary subunit alpha2delta 3"/>
    <property type="match status" value="2"/>
</dbReference>
<keyword evidence="9" id="KW-0851">Voltage-gated channel</keyword>
<evidence type="ECO:0000256" key="7">
    <source>
        <dbReference type="ARBA" id="ARBA00022729"/>
    </source>
</evidence>
<dbReference type="CDD" id="cd01463">
    <property type="entry name" value="vWA_VGCC_like"/>
    <property type="match status" value="1"/>
</dbReference>
<comment type="subcellular location">
    <subcellularLocation>
        <location evidence="1">Membrane</location>
        <topology evidence="1">Single-pass type I membrane protein</topology>
    </subcellularLocation>
</comment>
<keyword evidence="10" id="KW-1133">Transmembrane helix</keyword>
<dbReference type="InterPro" id="IPR036465">
    <property type="entry name" value="vWFA_dom_sf"/>
</dbReference>
<keyword evidence="6" id="KW-0479">Metal-binding</keyword>
<evidence type="ECO:0000256" key="2">
    <source>
        <dbReference type="ARBA" id="ARBA00022448"/>
    </source>
</evidence>
<sequence length="2545" mass="291978">MYHMQSFKFVLVCALLFVPEPAPAWKADTVKVWARALGDELWKLSEALTKSDQIRIKYKQMNASVKSKKGKQILESSLRSVSNMLTRKINAVKCIHATAEDLARNFNYTYDKSVPYDYCSAKYSKFFYEDENDDPDPNSEEKLPKYVLNSTHYTNVSLEKDSHFYNINVNTNTSCVHVPTNIFDEETNARNAILWSKGLNDIFLKNYNSDPSLSWQYFGSSHGILRFYPGMRWNTKEVDTYDCRVMSWYIEAATCSKDMIILFDVSGSMTGFKNYVARRTLRSLLDTLSNNDYVNVYTFKNTTNFVVDCFLDLVQATPENLQTLTDTLEPTDEGKTHKVPLEGYANLTTAYIKAFTALKKRRDKCNVSSTQGCNQLVMVITDYVPGNLTEVFEEYNREVIGGKTFIPVRVFTYLIGKEVTNVREIQWMACLNRGYFVHIHSVEEVQQQVLKYINVIARPMILENKEPPPTWTHANIDSTRTNKWGVSGDISKPDEDKLVTSVAIPAFDYKYNEENNDALLLGVAGTDLGVNGYSFIVSNNGYLLLHPLLTTTINNDLQKNYNSVDFVEVEQVDDGKGTRDLGDQIKNLRNYLVEGVDGNMTQVPVLYHYDNMRRIARVSHDYFFNKLEGTPFSMGISLPKGYGDTELLLKENPLEAKQGKELTGINVTDYFRYSFRVHPDWVYCKYHYLEGHESSNSEEEAWKFLVGLSKNEIDITKQQYPENENKTKTFSLETHCGMTPLGKDDYYCNEDLVKQLVFDAKLSAPYFENWIATDEQWDLARKYNVSVRFIATSSGLTRWHYVFDSDKNEEVDDHGNRRKGYDGDVFGDIYHNTIEETWYKAAVLQHMINKESLVVATPLPVLDDIIKNPPKVINEDGDITLTASYAIFYKDETSETPASVVGFQYSYLKFYERFLEITNISIDGSKDPTCDPNSDKYDCYVIDSSGYIVLAKEKEIIGQFFGTVQKHVLQSFLELGIYDHVEVFNYQALCPLSALIKKSNSWTLRTPFSLAFNFFHWLVTEALLLLSNLYNPSEYAYAAVVDDQDYIDLINHGYTEAPTTTASPLPENETVSTKDEEEESPFSCDHSITLFILNQKYFLDAAGASPVVQKDEAGDCWPAYWAAYVPKTNLLLVVVEKHDDFAANCTEPPDTKPQPTVNSTTSREPCHKLKLGALHRRRLEGCYTYHDGERNITACGIGSIARVDVAVLLFAVVMAVLTKSRSAVFSVRPWAVILGDTQTARRSPVEPRRGTRAHARPAHTHACALRHTPINLINVRCPVPYTARPFNTSDSLNIVNVIIRLMVLMCKCVGAFVLLLVLFLDSRDCSASAQYDAAGKISLNSVQAWAVKLGTELYHFGEFITRKKEVQDSFKSAQVESRDGEKLVQSMSDDIRAMMELKISAVKRIVEAAENMAFDKQNEPVPEDFQFYNSKEMEEPWDEVSITTTPETDFGQESWIVRPPTKSAHTQQNPHFSNIPVNTNFSSVHVPTNVYAWAPEVIKGIHWSEGLDTHFINNYQSDPTLSWQYFGSSTGFMRHYPALKWRADPVDIYDCRTRAWYMEAAASPKDVIILVDRSGSMTGQRRDIAKHVVTNILDTLGNNDFVNVMTFADTVEEIVPCFEDSLVQATLGNLRELKLAMDNFETQEIANFSAALTRAFELLEIYRNNSGGANCNQAIMLVTDGVPYNYKEIFEKYNWKYDTPVRVFTYLIGREVADVREVKWMACANRGFYVHLSTLAEVRERVLEHVNVLARPLVLQREKHPVVWTPVYANVTDPKVADYLWEQRERAEQKERFMSQRRDKNLFNSDKEQDRRWRITQMKQGQYSELGNSQYQLMTSVSMPVYDLRHNEMRIARLLGVAGTDVPLSEIQALMTPYKIGVNGYAFIVTNNGYILIHPDLRPVFQQILKPSYNSVDMIEVELFDDDRGPRNFSKELTALRKEIIDQKTGNKVMSVKYHLDDMKRVSRAKRHYFWTGISDSPFTLVVAIPENYGRHRITPPPTDDIHRLSLTSKNISARQYLSDKWSVHPDWLYCRHYERTFANAEEELLYFLERVAKPGWRWPAKPRPPEHHKNKPGHERHNNGTPEARERNKVSNSTPRNEYYCDHGLMQALVYDARNTAWFNKSISESASDEKAVEFIQRFGYIVAFLSTHSGLTRWQTHPPKEHDNDKTEFGKQWPRAIEEVWYRRAVEQHYVDPLSYVYSVDLSTDKFPLNVSLAMVTASHAVFHGDGHRKAPAAVVGFQFKHERLSEWFDNITSSCEHNKECTTCQSDSWDCYLVDNNGWIIVSEDSTQTGQFFGRIRPDIMARLVEDEVYKAVHIVDYQAVCFREKKTTNPATMLFTPLENLRLVMAWFIATTVWFYNCITTGLAQASSYSLDDAYQSYENDEETDDPSMSKPPNMRVLERDYEKLVLINRTRPTPCDREMYLYQLTDYSNLDAKLNKPMTECSRPFYAQHVNYTNMLMIVVDANCPKEEVAAMSVDATEVNYNESLPCLKHMHPLYRKQPTSCIRNHSEESNIDMCGRGSLPGNFKTWVTLSLFLILRYLA</sequence>